<name>A0A923E8C6_CLOTT</name>
<dbReference type="SUPFAM" id="SSF52172">
    <property type="entry name" value="CheY-like"/>
    <property type="match status" value="1"/>
</dbReference>
<evidence type="ECO:0000256" key="2">
    <source>
        <dbReference type="ARBA" id="ARBA00024867"/>
    </source>
</evidence>
<dbReference type="EMBL" id="JAAZWO010000004">
    <property type="protein sequence ID" value="MBC2397011.1"/>
    <property type="molecule type" value="Genomic_DNA"/>
</dbReference>
<keyword evidence="3" id="KW-0597">Phosphoprotein</keyword>
<dbReference type="AlphaFoldDB" id="A0A923E8C6"/>
<protein>
    <recommendedName>
        <fullName evidence="1">Stage 0 sporulation protein A homolog</fullName>
    </recommendedName>
</protein>
<dbReference type="Pfam" id="PF00072">
    <property type="entry name" value="Response_reg"/>
    <property type="match status" value="1"/>
</dbReference>
<organism evidence="5 6">
    <name type="scientific">Clostridium tetanomorphum</name>
    <dbReference type="NCBI Taxonomy" id="1553"/>
    <lineage>
        <taxon>Bacteria</taxon>
        <taxon>Bacillati</taxon>
        <taxon>Bacillota</taxon>
        <taxon>Clostridia</taxon>
        <taxon>Eubacteriales</taxon>
        <taxon>Clostridiaceae</taxon>
        <taxon>Clostridium</taxon>
    </lineage>
</organism>
<dbReference type="InterPro" id="IPR018745">
    <property type="entry name" value="MpsC"/>
</dbReference>
<dbReference type="SMART" id="SM00448">
    <property type="entry name" value="REC"/>
    <property type="match status" value="1"/>
</dbReference>
<dbReference type="InterPro" id="IPR001789">
    <property type="entry name" value="Sig_transdc_resp-reg_receiver"/>
</dbReference>
<feature type="domain" description="Response regulatory" evidence="4">
    <location>
        <begin position="12"/>
        <end position="126"/>
    </location>
</feature>
<dbReference type="InterPro" id="IPR052048">
    <property type="entry name" value="ST_Response_Regulator"/>
</dbReference>
<comment type="function">
    <text evidence="2">May play the central regulatory role in sporulation. It may be an element of the effector pathway responsible for the activation of sporulation genes in response to nutritional stress. Spo0A may act in concert with spo0H (a sigma factor) to control the expression of some genes that are critical to the sporulation process.</text>
</comment>
<dbReference type="PROSITE" id="PS50110">
    <property type="entry name" value="RESPONSE_REGULATORY"/>
    <property type="match status" value="1"/>
</dbReference>
<dbReference type="Proteomes" id="UP000563151">
    <property type="component" value="Unassembled WGS sequence"/>
</dbReference>
<dbReference type="PANTHER" id="PTHR43228">
    <property type="entry name" value="TWO-COMPONENT RESPONSE REGULATOR"/>
    <property type="match status" value="1"/>
</dbReference>
<proteinExistence type="predicted"/>
<dbReference type="Gene3D" id="3.40.50.2300">
    <property type="match status" value="1"/>
</dbReference>
<evidence type="ECO:0000313" key="5">
    <source>
        <dbReference type="EMBL" id="MBC2397011.1"/>
    </source>
</evidence>
<dbReference type="InterPro" id="IPR011006">
    <property type="entry name" value="CheY-like_superfamily"/>
</dbReference>
<dbReference type="Pfam" id="PF10057">
    <property type="entry name" value="MpsC"/>
    <property type="match status" value="1"/>
</dbReference>
<dbReference type="RefSeq" id="WP_035147753.1">
    <property type="nucleotide sequence ID" value="NZ_JAAZWO010000004.1"/>
</dbReference>
<evidence type="ECO:0000259" key="4">
    <source>
        <dbReference type="PROSITE" id="PS50110"/>
    </source>
</evidence>
<accession>A0A923E8C6</accession>
<gene>
    <name evidence="5" type="ORF">HGG79_04340</name>
</gene>
<dbReference type="GO" id="GO:0000160">
    <property type="term" value="P:phosphorelay signal transduction system"/>
    <property type="evidence" value="ECO:0007669"/>
    <property type="project" value="InterPro"/>
</dbReference>
<reference evidence="5 6" key="1">
    <citation type="submission" date="2020-04" db="EMBL/GenBank/DDBJ databases">
        <title>Genomic insights into acetone-butanol-ethanol (ABE) fermentation by sequencing solventogenic clostridia strains.</title>
        <authorList>
            <person name="Brown S."/>
        </authorList>
    </citation>
    <scope>NUCLEOTIDE SEQUENCE [LARGE SCALE GENOMIC DNA]</scope>
    <source>
        <strain evidence="5 6">DJ011</strain>
    </source>
</reference>
<keyword evidence="6" id="KW-1185">Reference proteome</keyword>
<feature type="modified residue" description="4-aspartylphosphate" evidence="3">
    <location>
        <position position="61"/>
    </location>
</feature>
<dbReference type="PANTHER" id="PTHR43228:SF1">
    <property type="entry name" value="TWO-COMPONENT RESPONSE REGULATOR ARR22"/>
    <property type="match status" value="1"/>
</dbReference>
<evidence type="ECO:0000313" key="6">
    <source>
        <dbReference type="Proteomes" id="UP000563151"/>
    </source>
</evidence>
<evidence type="ECO:0000256" key="3">
    <source>
        <dbReference type="PROSITE-ProRule" id="PRU00169"/>
    </source>
</evidence>
<sequence length="265" mass="31053">MDKVNKIVNNIKVLYVEDEEITRIITKKILKEFVGKLFIGKDGKEGLELFIKHRPQIVISDLRMPSMNGIEMIKRIREMDGECGIIINTEVEDIEYILQSVDIGIDKYLVKPIEKEELLESLYKVLSKVVNRKKNNNKLYEISELTKEEKQNIEEEIKAKIPSFLKKVTGKGPKDTQVFFSGSIIDIKTYDILTPMERTLLKNRDNLMLVKYYRRLFYKEIVNDLIKLITEIIGIKVSVSKIHIDPFENLEQIVLEVQFDKIFKR</sequence>
<comment type="caution">
    <text evidence="5">The sequence shown here is derived from an EMBL/GenBank/DDBJ whole genome shotgun (WGS) entry which is preliminary data.</text>
</comment>
<evidence type="ECO:0000256" key="1">
    <source>
        <dbReference type="ARBA" id="ARBA00018672"/>
    </source>
</evidence>